<dbReference type="EMBL" id="JANBPK010001101">
    <property type="protein sequence ID" value="KAJ2925903.1"/>
    <property type="molecule type" value="Genomic_DNA"/>
</dbReference>
<evidence type="ECO:0000313" key="3">
    <source>
        <dbReference type="Proteomes" id="UP001140091"/>
    </source>
</evidence>
<feature type="region of interest" description="Disordered" evidence="1">
    <location>
        <begin position="1"/>
        <end position="26"/>
    </location>
</feature>
<dbReference type="Pfam" id="PF18759">
    <property type="entry name" value="Plavaka"/>
    <property type="match status" value="1"/>
</dbReference>
<feature type="region of interest" description="Disordered" evidence="1">
    <location>
        <begin position="712"/>
        <end position="733"/>
    </location>
</feature>
<gene>
    <name evidence="2" type="ORF">H1R20_g11200</name>
</gene>
<evidence type="ECO:0000313" key="2">
    <source>
        <dbReference type="EMBL" id="KAJ2925903.1"/>
    </source>
</evidence>
<evidence type="ECO:0000256" key="1">
    <source>
        <dbReference type="SAM" id="MobiDB-lite"/>
    </source>
</evidence>
<protein>
    <submittedName>
        <fullName evidence="2">Uncharacterized protein</fullName>
    </submittedName>
</protein>
<keyword evidence="3" id="KW-1185">Reference proteome</keyword>
<organism evidence="2 3">
    <name type="scientific">Candolleomyces eurysporus</name>
    <dbReference type="NCBI Taxonomy" id="2828524"/>
    <lineage>
        <taxon>Eukaryota</taxon>
        <taxon>Fungi</taxon>
        <taxon>Dikarya</taxon>
        <taxon>Basidiomycota</taxon>
        <taxon>Agaricomycotina</taxon>
        <taxon>Agaricomycetes</taxon>
        <taxon>Agaricomycetidae</taxon>
        <taxon>Agaricales</taxon>
        <taxon>Agaricineae</taxon>
        <taxon>Psathyrellaceae</taxon>
        <taxon>Candolleomyces</taxon>
    </lineage>
</organism>
<feature type="compositionally biased region" description="Polar residues" evidence="1">
    <location>
        <begin position="724"/>
        <end position="733"/>
    </location>
</feature>
<proteinExistence type="predicted"/>
<name>A0A9W8J4P8_9AGAR</name>
<sequence>MDVSNTPFPDVDLDLDAGSGLPPRTPSIPTLETNIINLQPVQRRLPPIRIRRPCYVQDQLPDPVPTLPCRVILIVRDQLKTAVNSLGLWREYLHRPSFDPDSFVPAEDLAKSSQATNQIVSEPAPTASASSGYLHKNCSWGLLTEWLSTGSTTKSYAEAKRLVHDYLLHPEFKLEEMVGYDPHRVAREMDKDNAKSSVLDNFQEASVPIEVPSGSANVPLKTFMIPGLHYRPLTSLIRLAFAHPLATQFHFLPYKLFHTSPHTGETQRVFSEVYNSDVFIKEHDEVQRAKNPPDDPNCSREKVVAALMVWSDLTHLANFGTAKLWPFYMFMGNLSKYVRALPNSGACQHVAYIPSLNDAFGDQLSNWHTKWGKKTHRQDVMTHCKPDYPEKVLLATIRDKGLCLCPQCLVTKTKVPFLGMIQDMEARFGQVQTYLWDKVQSAREWIYKFGRGIKSKAVESLLKETSSVPTVNAFVERLGYSFNLPRMLAPDFMHEFELGVWKSPFTHLIRVLYAARPDGSGVIELDYSLGDYPAFIRLFGPSGSFSTQPGELAHRLVKRLYGITNKRDAAKQIGNHVCRREQAELAQKVRLKQNKLRNVVHWKSIRTSTTLNFEDNREAQWHASINQNNPVDIARLVQSNHGNPTYKNFVRKLKDHLLGRRLGRKFDGDEHDEFTDEERNTVQVYGNKLYEVGTCQINFTTYDNRRDYDTINPKTHPDVMVLSQDDQQNDQPC</sequence>
<comment type="caution">
    <text evidence="2">The sequence shown here is derived from an EMBL/GenBank/DDBJ whole genome shotgun (WGS) entry which is preliminary data.</text>
</comment>
<dbReference type="InterPro" id="IPR041078">
    <property type="entry name" value="Plavaka"/>
</dbReference>
<accession>A0A9W8J4P8</accession>
<reference evidence="2" key="1">
    <citation type="submission" date="2022-06" db="EMBL/GenBank/DDBJ databases">
        <title>Genome Sequence of Candolleomyces eurysporus.</title>
        <authorList>
            <person name="Buettner E."/>
        </authorList>
    </citation>
    <scope>NUCLEOTIDE SEQUENCE</scope>
    <source>
        <strain evidence="2">VTCC 930004</strain>
    </source>
</reference>
<dbReference type="Proteomes" id="UP001140091">
    <property type="component" value="Unassembled WGS sequence"/>
</dbReference>
<dbReference type="OrthoDB" id="3208495at2759"/>
<dbReference type="AlphaFoldDB" id="A0A9W8J4P8"/>
<feature type="non-terminal residue" evidence="2">
    <location>
        <position position="1"/>
    </location>
</feature>